<protein>
    <submittedName>
        <fullName evidence="1">Uncharacterized protein</fullName>
    </submittedName>
</protein>
<keyword evidence="2" id="KW-1185">Reference proteome</keyword>
<comment type="caution">
    <text evidence="1">The sequence shown here is derived from an EMBL/GenBank/DDBJ whole genome shotgun (WGS) entry which is preliminary data.</text>
</comment>
<evidence type="ECO:0000313" key="2">
    <source>
        <dbReference type="Proteomes" id="UP001457282"/>
    </source>
</evidence>
<dbReference type="AlphaFoldDB" id="A0AAW1VK43"/>
<reference evidence="1 2" key="1">
    <citation type="journal article" date="2023" name="G3 (Bethesda)">
        <title>A chromosome-length genome assembly and annotation of blackberry (Rubus argutus, cv. 'Hillquist').</title>
        <authorList>
            <person name="Bruna T."/>
            <person name="Aryal R."/>
            <person name="Dudchenko O."/>
            <person name="Sargent D.J."/>
            <person name="Mead D."/>
            <person name="Buti M."/>
            <person name="Cavallini A."/>
            <person name="Hytonen T."/>
            <person name="Andres J."/>
            <person name="Pham M."/>
            <person name="Weisz D."/>
            <person name="Mascagni F."/>
            <person name="Usai G."/>
            <person name="Natali L."/>
            <person name="Bassil N."/>
            <person name="Fernandez G.E."/>
            <person name="Lomsadze A."/>
            <person name="Armour M."/>
            <person name="Olukolu B."/>
            <person name="Poorten T."/>
            <person name="Britton C."/>
            <person name="Davik J."/>
            <person name="Ashrafi H."/>
            <person name="Aiden E.L."/>
            <person name="Borodovsky M."/>
            <person name="Worthington M."/>
        </authorList>
    </citation>
    <scope>NUCLEOTIDE SEQUENCE [LARGE SCALE GENOMIC DNA]</scope>
    <source>
        <strain evidence="1">PI 553951</strain>
    </source>
</reference>
<dbReference type="Proteomes" id="UP001457282">
    <property type="component" value="Unassembled WGS sequence"/>
</dbReference>
<organism evidence="1 2">
    <name type="scientific">Rubus argutus</name>
    <name type="common">Southern blackberry</name>
    <dbReference type="NCBI Taxonomy" id="59490"/>
    <lineage>
        <taxon>Eukaryota</taxon>
        <taxon>Viridiplantae</taxon>
        <taxon>Streptophyta</taxon>
        <taxon>Embryophyta</taxon>
        <taxon>Tracheophyta</taxon>
        <taxon>Spermatophyta</taxon>
        <taxon>Magnoliopsida</taxon>
        <taxon>eudicotyledons</taxon>
        <taxon>Gunneridae</taxon>
        <taxon>Pentapetalae</taxon>
        <taxon>rosids</taxon>
        <taxon>fabids</taxon>
        <taxon>Rosales</taxon>
        <taxon>Rosaceae</taxon>
        <taxon>Rosoideae</taxon>
        <taxon>Rosoideae incertae sedis</taxon>
        <taxon>Rubus</taxon>
    </lineage>
</organism>
<proteinExistence type="predicted"/>
<gene>
    <name evidence="1" type="ORF">M0R45_001905</name>
</gene>
<accession>A0AAW1VK43</accession>
<dbReference type="EMBL" id="JBEDUW010000279">
    <property type="protein sequence ID" value="KAK9901846.1"/>
    <property type="molecule type" value="Genomic_DNA"/>
</dbReference>
<evidence type="ECO:0000313" key="1">
    <source>
        <dbReference type="EMBL" id="KAK9901846.1"/>
    </source>
</evidence>
<sequence>MLGPVKGIQDRGGSGWEVVVSSVWNGWVVVRVSEDSNSSSVRMESTISIASSTSLSCGTGHSCWGDLVQAVQAEPTKFCQQDKLPSCQNMSVVDCINGPELATWPV</sequence>
<name>A0AAW1VK43_RUBAR</name>